<protein>
    <submittedName>
        <fullName evidence="1">Uncharacterized protein</fullName>
    </submittedName>
</protein>
<accession>A0AB35TDG4</accession>
<name>A0AB35TDG4_RUBRA</name>
<proteinExistence type="predicted"/>
<dbReference type="AlphaFoldDB" id="A0AB35TDG4"/>
<reference evidence="1" key="1">
    <citation type="submission" date="2023-11" db="EMBL/GenBank/DDBJ databases">
        <title>MicrobeMod: A computational toolkit for identifying prokaryotic methylation and restriction-modification with nanopore sequencing.</title>
        <authorList>
            <person name="Crits-Christoph A."/>
            <person name="Kang S.C."/>
            <person name="Lee H."/>
            <person name="Ostrov N."/>
        </authorList>
    </citation>
    <scope>NUCLEOTIDE SEQUENCE</scope>
    <source>
        <strain evidence="1">ATCC 51242</strain>
    </source>
</reference>
<evidence type="ECO:0000313" key="1">
    <source>
        <dbReference type="EMBL" id="MDX5895290.1"/>
    </source>
</evidence>
<organism evidence="1 2">
    <name type="scientific">Rubrobacter radiotolerans</name>
    <name type="common">Arthrobacter radiotolerans</name>
    <dbReference type="NCBI Taxonomy" id="42256"/>
    <lineage>
        <taxon>Bacteria</taxon>
        <taxon>Bacillati</taxon>
        <taxon>Actinomycetota</taxon>
        <taxon>Rubrobacteria</taxon>
        <taxon>Rubrobacterales</taxon>
        <taxon>Rubrobacteraceae</taxon>
        <taxon>Rubrobacter</taxon>
    </lineage>
</organism>
<dbReference type="RefSeq" id="WP_084362535.1">
    <property type="nucleotide sequence ID" value="NZ_JAWXXX010000002.1"/>
</dbReference>
<sequence>MSSYAEIARRRKRARALYLELRALGLDVWVEEDPDEPLNFRVVVGGLRSLSPAHADRVVRRVRGNEAGLARVLLGGPWNPDLTAIRQEGRCS</sequence>
<dbReference type="EMBL" id="JAWXXX010000002">
    <property type="protein sequence ID" value="MDX5895290.1"/>
    <property type="molecule type" value="Genomic_DNA"/>
</dbReference>
<gene>
    <name evidence="1" type="ORF">SIL72_14780</name>
</gene>
<evidence type="ECO:0000313" key="2">
    <source>
        <dbReference type="Proteomes" id="UP001281130"/>
    </source>
</evidence>
<comment type="caution">
    <text evidence="1">The sequence shown here is derived from an EMBL/GenBank/DDBJ whole genome shotgun (WGS) entry which is preliminary data.</text>
</comment>
<dbReference type="Proteomes" id="UP001281130">
    <property type="component" value="Unassembled WGS sequence"/>
</dbReference>